<proteinExistence type="predicted"/>
<keyword evidence="5" id="KW-1185">Reference proteome</keyword>
<feature type="domain" description="DUF3566" evidence="3">
    <location>
        <begin position="34"/>
        <end position="142"/>
    </location>
</feature>
<dbReference type="KEGG" id="erz:ER308_10780"/>
<reference evidence="4 5" key="1">
    <citation type="submission" date="2019-01" db="EMBL/GenBank/DDBJ databases">
        <title>Egibacter rhizosphaerae EGI 80759T.</title>
        <authorList>
            <person name="Chen D.-D."/>
            <person name="Tian Y."/>
            <person name="Jiao J.-Y."/>
            <person name="Zhang X.-T."/>
            <person name="Zhang Y.-G."/>
            <person name="Zhang Y."/>
            <person name="Xiao M."/>
            <person name="Shu W.-S."/>
            <person name="Li W.-J."/>
        </authorList>
    </citation>
    <scope>NUCLEOTIDE SEQUENCE [LARGE SCALE GENOMIC DNA]</scope>
    <source>
        <strain evidence="4 5">EGI 80759</strain>
    </source>
</reference>
<keyword evidence="2" id="KW-0812">Transmembrane</keyword>
<evidence type="ECO:0000256" key="1">
    <source>
        <dbReference type="SAM" id="MobiDB-lite"/>
    </source>
</evidence>
<dbReference type="OrthoDB" id="3240216at2"/>
<evidence type="ECO:0000313" key="5">
    <source>
        <dbReference type="Proteomes" id="UP000291469"/>
    </source>
</evidence>
<keyword evidence="2" id="KW-0472">Membrane</keyword>
<organism evidence="4 5">
    <name type="scientific">Egibacter rhizosphaerae</name>
    <dbReference type="NCBI Taxonomy" id="1670831"/>
    <lineage>
        <taxon>Bacteria</taxon>
        <taxon>Bacillati</taxon>
        <taxon>Actinomycetota</taxon>
        <taxon>Nitriliruptoria</taxon>
        <taxon>Egibacterales</taxon>
        <taxon>Egibacteraceae</taxon>
        <taxon>Egibacter</taxon>
    </lineage>
</organism>
<keyword evidence="2" id="KW-1133">Transmembrane helix</keyword>
<name>A0A411YFF6_9ACTN</name>
<protein>
    <recommendedName>
        <fullName evidence="3">DUF3566 domain-containing protein</fullName>
    </recommendedName>
</protein>
<gene>
    <name evidence="4" type="ORF">ER308_10780</name>
</gene>
<dbReference type="EMBL" id="CP036402">
    <property type="protein sequence ID" value="QBI19994.1"/>
    <property type="molecule type" value="Genomic_DNA"/>
</dbReference>
<sequence>MTAQNPGSATQPTAPQQPVPPARPQTRQPARSGRRVLQVRKVHPWSVLKLSLVFYFAFLLVVMLGLIAFWAVLVRMGVIDTVLGLAAEVGLPFEIDGGALASGVFLVGLLNVVLWSGINVFAALLYNLVADLLGGLKLTLTDDR</sequence>
<accession>A0A411YFF6</accession>
<dbReference type="Pfam" id="PF12089">
    <property type="entry name" value="DUF3566"/>
    <property type="match status" value="1"/>
</dbReference>
<evidence type="ECO:0000259" key="3">
    <source>
        <dbReference type="Pfam" id="PF12089"/>
    </source>
</evidence>
<dbReference type="RefSeq" id="WP_131154991.1">
    <property type="nucleotide sequence ID" value="NZ_CP036402.1"/>
</dbReference>
<evidence type="ECO:0000313" key="4">
    <source>
        <dbReference type="EMBL" id="QBI19994.1"/>
    </source>
</evidence>
<dbReference type="InterPro" id="IPR021949">
    <property type="entry name" value="DUF3566_TM"/>
</dbReference>
<feature type="region of interest" description="Disordered" evidence="1">
    <location>
        <begin position="1"/>
        <end position="32"/>
    </location>
</feature>
<evidence type="ECO:0000256" key="2">
    <source>
        <dbReference type="SAM" id="Phobius"/>
    </source>
</evidence>
<dbReference type="AlphaFoldDB" id="A0A411YFF6"/>
<dbReference type="Proteomes" id="UP000291469">
    <property type="component" value="Chromosome"/>
</dbReference>
<feature type="transmembrane region" description="Helical" evidence="2">
    <location>
        <begin position="52"/>
        <end position="74"/>
    </location>
</feature>